<evidence type="ECO:0000313" key="2">
    <source>
        <dbReference type="Proteomes" id="UP000475862"/>
    </source>
</evidence>
<accession>A0A6G0U724</accession>
<keyword evidence="2" id="KW-1185">Reference proteome</keyword>
<reference evidence="1 2" key="1">
    <citation type="submission" date="2019-08" db="EMBL/GenBank/DDBJ databases">
        <title>The genome of the soybean aphid Biotype 1, its phylome, world population structure and adaptation to the North American continent.</title>
        <authorList>
            <person name="Giordano R."/>
            <person name="Donthu R.K."/>
            <person name="Hernandez A.G."/>
            <person name="Wright C.L."/>
            <person name="Zimin A.V."/>
        </authorList>
    </citation>
    <scope>NUCLEOTIDE SEQUENCE [LARGE SCALE GENOMIC DNA]</scope>
    <source>
        <tissue evidence="1">Whole aphids</tissue>
    </source>
</reference>
<dbReference type="OrthoDB" id="6615389at2759"/>
<gene>
    <name evidence="1" type="ORF">AGLY_000417</name>
</gene>
<sequence length="236" mass="27405">MHHGENLYKCQYYNNINFNRVDMKTHMKNAHLSEISNSIQSNIIINRQTMSVDNSIDRGRSKDNFLEPQALESIDATLVSPTCRVILIESTPLKMNNKSRGISIRNDKLGAISSNGLPFVCPKCDDFKTINIELFREHLYKEVNYKTWKCLKYFEISDSLKKMAWHVKKHGIGSKYVKIEDGEKLKWSYFKLLDISLIVKERLILLLKKKNIEHEKKEVLVSQPSSDPASNDDVIW</sequence>
<name>A0A6G0U724_APHGL</name>
<protein>
    <submittedName>
        <fullName evidence="1">Uncharacterized protein</fullName>
    </submittedName>
</protein>
<dbReference type="Proteomes" id="UP000475862">
    <property type="component" value="Unassembled WGS sequence"/>
</dbReference>
<evidence type="ECO:0000313" key="1">
    <source>
        <dbReference type="EMBL" id="KAE9544874.1"/>
    </source>
</evidence>
<dbReference type="EMBL" id="VYZN01000001">
    <property type="protein sequence ID" value="KAE9544874.1"/>
    <property type="molecule type" value="Genomic_DNA"/>
</dbReference>
<comment type="caution">
    <text evidence="1">The sequence shown here is derived from an EMBL/GenBank/DDBJ whole genome shotgun (WGS) entry which is preliminary data.</text>
</comment>
<dbReference type="AlphaFoldDB" id="A0A6G0U724"/>
<organism evidence="1 2">
    <name type="scientific">Aphis glycines</name>
    <name type="common">Soybean aphid</name>
    <dbReference type="NCBI Taxonomy" id="307491"/>
    <lineage>
        <taxon>Eukaryota</taxon>
        <taxon>Metazoa</taxon>
        <taxon>Ecdysozoa</taxon>
        <taxon>Arthropoda</taxon>
        <taxon>Hexapoda</taxon>
        <taxon>Insecta</taxon>
        <taxon>Pterygota</taxon>
        <taxon>Neoptera</taxon>
        <taxon>Paraneoptera</taxon>
        <taxon>Hemiptera</taxon>
        <taxon>Sternorrhyncha</taxon>
        <taxon>Aphidomorpha</taxon>
        <taxon>Aphidoidea</taxon>
        <taxon>Aphididae</taxon>
        <taxon>Aphidini</taxon>
        <taxon>Aphis</taxon>
        <taxon>Aphis</taxon>
    </lineage>
</organism>
<proteinExistence type="predicted"/>